<feature type="transmembrane region" description="Helical" evidence="8">
    <location>
        <begin position="166"/>
        <end position="184"/>
    </location>
</feature>
<feature type="transmembrane region" description="Helical" evidence="8">
    <location>
        <begin position="289"/>
        <end position="309"/>
    </location>
</feature>
<evidence type="ECO:0000313" key="9">
    <source>
        <dbReference type="EMBL" id="ADZ85476.1"/>
    </source>
</evidence>
<keyword evidence="10" id="KW-1185">Reference proteome</keyword>
<evidence type="ECO:0000256" key="6">
    <source>
        <dbReference type="ARBA" id="ARBA00022989"/>
    </source>
</evidence>
<evidence type="ECO:0000313" key="10">
    <source>
        <dbReference type="Proteomes" id="UP000008467"/>
    </source>
</evidence>
<dbReference type="AlphaFoldDB" id="F2JIK6"/>
<dbReference type="GO" id="GO:0005886">
    <property type="term" value="C:plasma membrane"/>
    <property type="evidence" value="ECO:0007669"/>
    <property type="project" value="UniProtKB-SubCell"/>
</dbReference>
<name>F2JIK6_CELLD</name>
<dbReference type="STRING" id="642492.Clole_3796"/>
<evidence type="ECO:0000256" key="7">
    <source>
        <dbReference type="ARBA" id="ARBA00023136"/>
    </source>
</evidence>
<dbReference type="KEGG" id="cle:Clole_3796"/>
<evidence type="ECO:0000256" key="4">
    <source>
        <dbReference type="ARBA" id="ARBA00022679"/>
    </source>
</evidence>
<keyword evidence="2" id="KW-1003">Cell membrane</keyword>
<comment type="subcellular location">
    <subcellularLocation>
        <location evidence="1">Cell membrane</location>
        <topology evidence="1">Multi-pass membrane protein</topology>
    </subcellularLocation>
</comment>
<dbReference type="Proteomes" id="UP000008467">
    <property type="component" value="Chromosome"/>
</dbReference>
<dbReference type="eggNOG" id="ENOG503330P">
    <property type="taxonomic scope" value="Bacteria"/>
</dbReference>
<organism evidence="9 10">
    <name type="scientific">Cellulosilyticum lentocellum (strain ATCC 49066 / DSM 5427 / NCIMB 11756 / RHM5)</name>
    <name type="common">Clostridium lentocellum</name>
    <dbReference type="NCBI Taxonomy" id="642492"/>
    <lineage>
        <taxon>Bacteria</taxon>
        <taxon>Bacillati</taxon>
        <taxon>Bacillota</taxon>
        <taxon>Clostridia</taxon>
        <taxon>Lachnospirales</taxon>
        <taxon>Cellulosilyticaceae</taxon>
        <taxon>Cellulosilyticum</taxon>
    </lineage>
</organism>
<evidence type="ECO:0008006" key="11">
    <source>
        <dbReference type="Google" id="ProtNLM"/>
    </source>
</evidence>
<dbReference type="HOGENOM" id="CLU_369948_0_0_9"/>
<keyword evidence="4" id="KW-0808">Transferase</keyword>
<feature type="transmembrane region" description="Helical" evidence="8">
    <location>
        <begin position="37"/>
        <end position="53"/>
    </location>
</feature>
<dbReference type="PANTHER" id="PTHR33908">
    <property type="entry name" value="MANNOSYLTRANSFERASE YKCB-RELATED"/>
    <property type="match status" value="1"/>
</dbReference>
<evidence type="ECO:0000256" key="3">
    <source>
        <dbReference type="ARBA" id="ARBA00022676"/>
    </source>
</evidence>
<sequence>MNTTITSNHVPSTNINLPLANTKHPPTFLPFINFKEFLILSLFVILNSFFLYTSGKEVLGPTFGADELLYFSLGKSINSNFSYQNHAQYNPLYPFLISFFFKQGDLIRAFEMIKLFNTIVFSSMVFPLFLICSRLIGSRIICFITTFSITLFPWKVVTNLIVAEPLYFTLLIWSIFLYMYYLEYKTTKRAIFYGLSLGLLFLCKQVGIVLLIATFFALAYEFYFIENKDITYLKKHFIIFIAAFLIIFPWLIRNYLNTSDGGLGYASEFENVRENINIWNVFRAGISQISYLSLGCYTFFFSIFINTLIKFKKQPSRNQSFIVLIAFFTLGIIGISALHHLQVPTYPYGRYVTTAIPFIIIVAISNMGRDKQVNLNKLHLIVISICSLGINIYSNVIPLTLHVKGYFNAFDTAIWSKFFLGDNNLYSVDAVYSALQNSTITIPIVIFVLTVITVLLIKTKCKYICLPLFFFIAILGSINNNAKEVSAMKANGNTTNELYRHMIQHNIPPQKVYKLSENLGNIDYERTWFNTFYSDTNNLIKVLPLDRLLTSVDYFFDFGGPDTPIVNTSLAIQAPWIAESFFDQTNIYGFDISSTYINGDSTIGSVFFENTASPSGLEDVIYGVTENYFYIDVSPGEYNLTINTNNSPLPFTPQLNCSIYLNDTYLGRLDSNTSFIKINDFKNTGDLLKIKLVPDEGSVWSVGTLELQSTTPLDLSGKYILTDSTTDFSLTSKLLPLELIFSNSHYKLYYLN</sequence>
<accession>F2JIK6</accession>
<gene>
    <name evidence="9" type="ordered locus">Clole_3796</name>
</gene>
<dbReference type="InterPro" id="IPR050297">
    <property type="entry name" value="LipidA_mod_glycosyltrf_83"/>
</dbReference>
<feature type="transmembrane region" description="Helical" evidence="8">
    <location>
        <begin position="464"/>
        <end position="482"/>
    </location>
</feature>
<evidence type="ECO:0000256" key="8">
    <source>
        <dbReference type="SAM" id="Phobius"/>
    </source>
</evidence>
<feature type="transmembrane region" description="Helical" evidence="8">
    <location>
        <begin position="348"/>
        <end position="368"/>
    </location>
</feature>
<feature type="transmembrane region" description="Helical" evidence="8">
    <location>
        <begin position="190"/>
        <end position="220"/>
    </location>
</feature>
<feature type="transmembrane region" description="Helical" evidence="8">
    <location>
        <begin position="112"/>
        <end position="130"/>
    </location>
</feature>
<reference evidence="9 10" key="1">
    <citation type="journal article" date="2011" name="J. Bacteriol.">
        <title>Complete genome sequence of the cellulose-degrading bacterium Cellulosilyticum lentocellum.</title>
        <authorList>
            <consortium name="US DOE Joint Genome Institute"/>
            <person name="Miller D.A."/>
            <person name="Suen G."/>
            <person name="Bruce D."/>
            <person name="Copeland A."/>
            <person name="Cheng J.F."/>
            <person name="Detter C."/>
            <person name="Goodwin L.A."/>
            <person name="Han C.S."/>
            <person name="Hauser L.J."/>
            <person name="Land M.L."/>
            <person name="Lapidus A."/>
            <person name="Lucas S."/>
            <person name="Meincke L."/>
            <person name="Pitluck S."/>
            <person name="Tapia R."/>
            <person name="Teshima H."/>
            <person name="Woyke T."/>
            <person name="Fox B.G."/>
            <person name="Angert E.R."/>
            <person name="Currie C.R."/>
        </authorList>
    </citation>
    <scope>NUCLEOTIDE SEQUENCE [LARGE SCALE GENOMIC DNA]</scope>
    <source>
        <strain evidence="10">ATCC 49066 / DSM 5427 / NCIMB 11756 / RHM5</strain>
    </source>
</reference>
<feature type="transmembrane region" description="Helical" evidence="8">
    <location>
        <begin position="380"/>
        <end position="401"/>
    </location>
</feature>
<keyword evidence="3" id="KW-0328">Glycosyltransferase</keyword>
<dbReference type="PANTHER" id="PTHR33908:SF11">
    <property type="entry name" value="MEMBRANE PROTEIN"/>
    <property type="match status" value="1"/>
</dbReference>
<keyword evidence="7 8" id="KW-0472">Membrane</keyword>
<dbReference type="GO" id="GO:0009103">
    <property type="term" value="P:lipopolysaccharide biosynthetic process"/>
    <property type="evidence" value="ECO:0007669"/>
    <property type="project" value="UniProtKB-ARBA"/>
</dbReference>
<dbReference type="EMBL" id="CP002582">
    <property type="protein sequence ID" value="ADZ85476.1"/>
    <property type="molecule type" value="Genomic_DNA"/>
</dbReference>
<evidence type="ECO:0000256" key="5">
    <source>
        <dbReference type="ARBA" id="ARBA00022692"/>
    </source>
</evidence>
<dbReference type="GO" id="GO:0016763">
    <property type="term" value="F:pentosyltransferase activity"/>
    <property type="evidence" value="ECO:0007669"/>
    <property type="project" value="TreeGrafter"/>
</dbReference>
<evidence type="ECO:0000256" key="2">
    <source>
        <dbReference type="ARBA" id="ARBA00022475"/>
    </source>
</evidence>
<keyword evidence="6 8" id="KW-1133">Transmembrane helix</keyword>
<feature type="transmembrane region" description="Helical" evidence="8">
    <location>
        <begin position="321"/>
        <end position="342"/>
    </location>
</feature>
<evidence type="ECO:0000256" key="1">
    <source>
        <dbReference type="ARBA" id="ARBA00004651"/>
    </source>
</evidence>
<keyword evidence="5 8" id="KW-0812">Transmembrane</keyword>
<feature type="transmembrane region" description="Helical" evidence="8">
    <location>
        <begin position="440"/>
        <end position="457"/>
    </location>
</feature>
<proteinExistence type="predicted"/>
<protein>
    <recommendedName>
        <fullName evidence="11">Glycosyltransferase RgtA/B/C/D-like domain-containing protein</fullName>
    </recommendedName>
</protein>
<dbReference type="RefSeq" id="WP_013658750.1">
    <property type="nucleotide sequence ID" value="NC_015275.1"/>
</dbReference>
<feature type="transmembrane region" description="Helical" evidence="8">
    <location>
        <begin position="232"/>
        <end position="252"/>
    </location>
</feature>